<dbReference type="PANTHER" id="PTHR30136:SF24">
    <property type="entry name" value="HTH-TYPE TRANSCRIPTIONAL REPRESSOR ALLR"/>
    <property type="match status" value="1"/>
</dbReference>
<gene>
    <name evidence="6" type="ORF">J2800_003263</name>
</gene>
<dbReference type="InterPro" id="IPR050707">
    <property type="entry name" value="HTH_MetabolicPath_Reg"/>
</dbReference>
<dbReference type="Pfam" id="PF09339">
    <property type="entry name" value="HTH_IclR"/>
    <property type="match status" value="1"/>
</dbReference>
<dbReference type="InterPro" id="IPR036390">
    <property type="entry name" value="WH_DNA-bd_sf"/>
</dbReference>
<protein>
    <submittedName>
        <fullName evidence="6">DNA-binding IclR family transcriptional regulator</fullName>
    </submittedName>
</protein>
<evidence type="ECO:0000256" key="3">
    <source>
        <dbReference type="ARBA" id="ARBA00023163"/>
    </source>
</evidence>
<name>A0ABU1N249_9CAUL</name>
<dbReference type="EMBL" id="JAVDRL010000009">
    <property type="protein sequence ID" value="MDR6532505.1"/>
    <property type="molecule type" value="Genomic_DNA"/>
</dbReference>
<reference evidence="6 7" key="1">
    <citation type="submission" date="2023-07" db="EMBL/GenBank/DDBJ databases">
        <title>Sorghum-associated microbial communities from plants grown in Nebraska, USA.</title>
        <authorList>
            <person name="Schachtman D."/>
        </authorList>
    </citation>
    <scope>NUCLEOTIDE SEQUENCE [LARGE SCALE GENOMIC DNA]</scope>
    <source>
        <strain evidence="6 7">DS2154</strain>
    </source>
</reference>
<keyword evidence="3" id="KW-0804">Transcription</keyword>
<accession>A0ABU1N249</accession>
<evidence type="ECO:0000256" key="2">
    <source>
        <dbReference type="ARBA" id="ARBA00023125"/>
    </source>
</evidence>
<feature type="domain" description="HTH iclR-type" evidence="4">
    <location>
        <begin position="17"/>
        <end position="75"/>
    </location>
</feature>
<dbReference type="PROSITE" id="PS51078">
    <property type="entry name" value="ICLR_ED"/>
    <property type="match status" value="1"/>
</dbReference>
<organism evidence="6 7">
    <name type="scientific">Caulobacter rhizosphaerae</name>
    <dbReference type="NCBI Taxonomy" id="2010972"/>
    <lineage>
        <taxon>Bacteria</taxon>
        <taxon>Pseudomonadati</taxon>
        <taxon>Pseudomonadota</taxon>
        <taxon>Alphaproteobacteria</taxon>
        <taxon>Caulobacterales</taxon>
        <taxon>Caulobacteraceae</taxon>
        <taxon>Caulobacter</taxon>
    </lineage>
</organism>
<dbReference type="SMART" id="SM00346">
    <property type="entry name" value="HTH_ICLR"/>
    <property type="match status" value="1"/>
</dbReference>
<dbReference type="Gene3D" id="3.30.450.40">
    <property type="match status" value="1"/>
</dbReference>
<evidence type="ECO:0000259" key="5">
    <source>
        <dbReference type="PROSITE" id="PS51078"/>
    </source>
</evidence>
<dbReference type="InterPro" id="IPR014757">
    <property type="entry name" value="Tscrpt_reg_IclR_C"/>
</dbReference>
<dbReference type="PANTHER" id="PTHR30136">
    <property type="entry name" value="HELIX-TURN-HELIX TRANSCRIPTIONAL REGULATOR, ICLR FAMILY"/>
    <property type="match status" value="1"/>
</dbReference>
<dbReference type="Gene3D" id="1.10.10.10">
    <property type="entry name" value="Winged helix-like DNA-binding domain superfamily/Winged helix DNA-binding domain"/>
    <property type="match status" value="1"/>
</dbReference>
<keyword evidence="7" id="KW-1185">Reference proteome</keyword>
<keyword evidence="1" id="KW-0805">Transcription regulation</keyword>
<evidence type="ECO:0000256" key="1">
    <source>
        <dbReference type="ARBA" id="ARBA00023015"/>
    </source>
</evidence>
<dbReference type="GO" id="GO:0003677">
    <property type="term" value="F:DNA binding"/>
    <property type="evidence" value="ECO:0007669"/>
    <property type="project" value="UniProtKB-KW"/>
</dbReference>
<dbReference type="SUPFAM" id="SSF46785">
    <property type="entry name" value="Winged helix' DNA-binding domain"/>
    <property type="match status" value="1"/>
</dbReference>
<keyword evidence="2 6" id="KW-0238">DNA-binding</keyword>
<evidence type="ECO:0000313" key="7">
    <source>
        <dbReference type="Proteomes" id="UP001262754"/>
    </source>
</evidence>
<comment type="caution">
    <text evidence="6">The sequence shown here is derived from an EMBL/GenBank/DDBJ whole genome shotgun (WGS) entry which is preliminary data.</text>
</comment>
<dbReference type="PROSITE" id="PS51077">
    <property type="entry name" value="HTH_ICLR"/>
    <property type="match status" value="1"/>
</dbReference>
<dbReference type="InterPro" id="IPR036388">
    <property type="entry name" value="WH-like_DNA-bd_sf"/>
</dbReference>
<proteinExistence type="predicted"/>
<dbReference type="Proteomes" id="UP001262754">
    <property type="component" value="Unassembled WGS sequence"/>
</dbReference>
<evidence type="ECO:0000259" key="4">
    <source>
        <dbReference type="PROSITE" id="PS51077"/>
    </source>
</evidence>
<dbReference type="SUPFAM" id="SSF55781">
    <property type="entry name" value="GAF domain-like"/>
    <property type="match status" value="1"/>
</dbReference>
<dbReference type="Pfam" id="PF01614">
    <property type="entry name" value="IclR_C"/>
    <property type="match status" value="1"/>
</dbReference>
<dbReference type="RefSeq" id="WP_163232303.1">
    <property type="nucleotide sequence ID" value="NZ_BMLD01000001.1"/>
</dbReference>
<feature type="domain" description="IclR-ED" evidence="5">
    <location>
        <begin position="76"/>
        <end position="252"/>
    </location>
</feature>
<evidence type="ECO:0000313" key="6">
    <source>
        <dbReference type="EMBL" id="MDR6532505.1"/>
    </source>
</evidence>
<sequence length="261" mass="28034">MSDTEAPQASAASDRASQTLHRALDILEAVAEGAHSLKAFEARVGLTRSTTHRLASALVDRGLLSSVGRDYRLGGRLVQLGHQARERLGLADVARPVLAALSAETQDATNLGTITGDDVLYVGQAPGRRRLEVRHRVGDRNRIRDTALGRALLIDAPPERWSQLFADDPQSPAAVSFFREMETARQVGHALHLDDGLDSIRCIAAPIRDASGAIVAAVSLSSVPQYMDEARMVELTPRVKAAALEIGAALGFNPARLNLER</sequence>
<dbReference type="InterPro" id="IPR005471">
    <property type="entry name" value="Tscrpt_reg_IclR_N"/>
</dbReference>
<dbReference type="InterPro" id="IPR029016">
    <property type="entry name" value="GAF-like_dom_sf"/>
</dbReference>